<dbReference type="HOGENOM" id="CLU_056984_1_0_1"/>
<dbReference type="OrthoDB" id="3559235at2759"/>
<evidence type="ECO:0000256" key="1">
    <source>
        <dbReference type="SAM" id="MobiDB-lite"/>
    </source>
</evidence>
<accession>E3RVH7</accession>
<feature type="region of interest" description="Disordered" evidence="1">
    <location>
        <begin position="294"/>
        <end position="319"/>
    </location>
</feature>
<dbReference type="eggNOG" id="ENOG502SRNU">
    <property type="taxonomic scope" value="Eukaryota"/>
</dbReference>
<feature type="compositionally biased region" description="Acidic residues" evidence="1">
    <location>
        <begin position="305"/>
        <end position="314"/>
    </location>
</feature>
<evidence type="ECO:0000313" key="2">
    <source>
        <dbReference type="EMBL" id="EFQ90305.1"/>
    </source>
</evidence>
<dbReference type="AlphaFoldDB" id="E3RVH7"/>
<protein>
    <submittedName>
        <fullName evidence="2">Uncharacterized protein</fullName>
    </submittedName>
</protein>
<keyword evidence="3" id="KW-1185">Reference proteome</keyword>
<organism evidence="3">
    <name type="scientific">Pyrenophora teres f. teres (strain 0-1)</name>
    <name type="common">Barley net blotch fungus</name>
    <name type="synonym">Drechslera teres f. teres</name>
    <dbReference type="NCBI Taxonomy" id="861557"/>
    <lineage>
        <taxon>Eukaryota</taxon>
        <taxon>Fungi</taxon>
        <taxon>Dikarya</taxon>
        <taxon>Ascomycota</taxon>
        <taxon>Pezizomycotina</taxon>
        <taxon>Dothideomycetes</taxon>
        <taxon>Pleosporomycetidae</taxon>
        <taxon>Pleosporales</taxon>
        <taxon>Pleosporineae</taxon>
        <taxon>Pleosporaceae</taxon>
        <taxon>Pyrenophora</taxon>
    </lineage>
</organism>
<sequence>MTSIFTFSSSSDEEHITNITTSVSRNISSGNAVQINGPVADKIYNVNFKNLVIQCQCSSASKTILSATELALRSTCACTILSRPKVVKASTSPTTSAEYVIEIPADVIAFISVVQVTTQLMEQAFRVFGRLRNAHNRQKALIDVLNRHENEIKSVKMIIGIIDDEEELQQLATVFTELLRMQEVQNKLASLLETLDPKTKSPVNQFTRQLVHGSADEKKLCSIMDEMSHVKSSLLLCIQVSNVGVTRSIEKEIVANAEVIQRIDQSLRDLVQNCEGLRIARLLKGRRPLNDGTVPLTPADLASLNDDENSDSSGDETLVGDPKICSREIPLKTERIIRRNEARNKAVQVNAALGKDLWKNLHRLVIEDNVVDSQGIQVNYAITPEMLMMMFDQQNVLVAAARRI</sequence>
<dbReference type="Proteomes" id="UP000001067">
    <property type="component" value="Unassembled WGS sequence"/>
</dbReference>
<reference evidence="2 3" key="1">
    <citation type="journal article" date="2010" name="Genome Biol.">
        <title>A first genome assembly of the barley fungal pathogen Pyrenophora teres f. teres.</title>
        <authorList>
            <person name="Ellwood S.R."/>
            <person name="Liu Z."/>
            <person name="Syme R.A."/>
            <person name="Lai Z."/>
            <person name="Hane J.K."/>
            <person name="Keiper F."/>
            <person name="Moffat C.S."/>
            <person name="Oliver R.P."/>
            <person name="Friesen T.L."/>
        </authorList>
    </citation>
    <scope>NUCLEOTIDE SEQUENCE [LARGE SCALE GENOMIC DNA]</scope>
    <source>
        <strain evidence="2 3">0-1</strain>
    </source>
</reference>
<proteinExistence type="predicted"/>
<dbReference type="EMBL" id="GL535264">
    <property type="protein sequence ID" value="EFQ90305.1"/>
    <property type="molecule type" value="Genomic_DNA"/>
</dbReference>
<dbReference type="KEGG" id="pte:PTT_13168"/>
<name>E3RVH7_PYRTT</name>
<evidence type="ECO:0000313" key="3">
    <source>
        <dbReference type="Proteomes" id="UP000001067"/>
    </source>
</evidence>
<gene>
    <name evidence="2" type="ORF">PTT_13168</name>
</gene>